<dbReference type="EMBL" id="JAIQCV010000003">
    <property type="protein sequence ID" value="KAH1113858.1"/>
    <property type="molecule type" value="Genomic_DNA"/>
</dbReference>
<accession>A0A9D3W744</accession>
<name>A0A9D3W744_9ROSI</name>
<protein>
    <submittedName>
        <fullName evidence="1">Uncharacterized protein</fullName>
    </submittedName>
</protein>
<evidence type="ECO:0000313" key="1">
    <source>
        <dbReference type="EMBL" id="KAH1113858.1"/>
    </source>
</evidence>
<dbReference type="AlphaFoldDB" id="A0A9D3W744"/>
<dbReference type="OrthoDB" id="10603571at2759"/>
<keyword evidence="2" id="KW-1185">Reference proteome</keyword>
<reference evidence="1 2" key="1">
    <citation type="journal article" date="2021" name="Plant Biotechnol. J.">
        <title>Multi-omics assisted identification of the key and species-specific regulatory components of drought-tolerant mechanisms in Gossypium stocksii.</title>
        <authorList>
            <person name="Yu D."/>
            <person name="Ke L."/>
            <person name="Zhang D."/>
            <person name="Wu Y."/>
            <person name="Sun Y."/>
            <person name="Mei J."/>
            <person name="Sun J."/>
            <person name="Sun Y."/>
        </authorList>
    </citation>
    <scope>NUCLEOTIDE SEQUENCE [LARGE SCALE GENOMIC DNA]</scope>
    <source>
        <strain evidence="2">cv. E1</strain>
        <tissue evidence="1">Leaf</tissue>
    </source>
</reference>
<gene>
    <name evidence="1" type="ORF">J1N35_007236</name>
</gene>
<evidence type="ECO:0000313" key="2">
    <source>
        <dbReference type="Proteomes" id="UP000828251"/>
    </source>
</evidence>
<proteinExistence type="predicted"/>
<organism evidence="1 2">
    <name type="scientific">Gossypium stocksii</name>
    <dbReference type="NCBI Taxonomy" id="47602"/>
    <lineage>
        <taxon>Eukaryota</taxon>
        <taxon>Viridiplantae</taxon>
        <taxon>Streptophyta</taxon>
        <taxon>Embryophyta</taxon>
        <taxon>Tracheophyta</taxon>
        <taxon>Spermatophyta</taxon>
        <taxon>Magnoliopsida</taxon>
        <taxon>eudicotyledons</taxon>
        <taxon>Gunneridae</taxon>
        <taxon>Pentapetalae</taxon>
        <taxon>rosids</taxon>
        <taxon>malvids</taxon>
        <taxon>Malvales</taxon>
        <taxon>Malvaceae</taxon>
        <taxon>Malvoideae</taxon>
        <taxon>Gossypium</taxon>
    </lineage>
</organism>
<comment type="caution">
    <text evidence="1">The sequence shown here is derived from an EMBL/GenBank/DDBJ whole genome shotgun (WGS) entry which is preliminary data.</text>
</comment>
<sequence length="150" mass="17439">MEMLMQRENVREDEETTMVWFVDGLNISIANVFNLQTHIDIDEVVHKAIEIKQQFQQRQSHLFGASQYYKATSLILLSRIRNLFMLLISCYQNMIRLNLFSGKVGLIQNILIHLLKNPLLLIFHQNNKELMKLNVLSAKCVSIIVVIVPT</sequence>
<dbReference type="Proteomes" id="UP000828251">
    <property type="component" value="Unassembled WGS sequence"/>
</dbReference>